<evidence type="ECO:0000313" key="3">
    <source>
        <dbReference type="Proteomes" id="UP000003856"/>
    </source>
</evidence>
<protein>
    <submittedName>
        <fullName evidence="2">Uncharacterized protein</fullName>
    </submittedName>
</protein>
<accession>C5T703</accession>
<dbReference type="Proteomes" id="UP000003856">
    <property type="component" value="Unassembled WGS sequence"/>
</dbReference>
<proteinExistence type="predicted"/>
<dbReference type="EMBL" id="ACQT01000100">
    <property type="protein sequence ID" value="EER59741.1"/>
    <property type="molecule type" value="Genomic_DNA"/>
</dbReference>
<keyword evidence="1" id="KW-0732">Signal</keyword>
<evidence type="ECO:0000313" key="2">
    <source>
        <dbReference type="EMBL" id="EER59741.1"/>
    </source>
</evidence>
<feature type="signal peptide" evidence="1">
    <location>
        <begin position="1"/>
        <end position="19"/>
    </location>
</feature>
<dbReference type="OrthoDB" id="8803453at2"/>
<feature type="chain" id="PRO_5002957083" evidence="1">
    <location>
        <begin position="20"/>
        <end position="281"/>
    </location>
</feature>
<dbReference type="RefSeq" id="WP_005797480.1">
    <property type="nucleotide sequence ID" value="NZ_ACQT01000100.1"/>
</dbReference>
<sequence length="281" mass="29095">MLKKIVATALLISAGLAHAFAPQAGTWVVSSELDGKPGRGLAIDVQNDTFVMQMYAYESSGQPTFYLASGKIANNQVSAALIRYSGGRYLGSGALSGKEAGNAGTANFRFTSGTTGFVTLPGEPEKAISRFNFGYPFAAPSLVGVWSLTSIGTDGLLSDAVQLATNLGPTSTGNGLVASPDGLFGCEHQISGNLAGSVLCVKINSQGQLQRSYLFTYSVNDGEGYSMRSSSGTQQMLSVRRLANPQGTGTGLVYKAGEPVAAEHPALRAHLSDVAAHGFAD</sequence>
<dbReference type="PATRIC" id="fig|573060.9.peg.2388"/>
<reference evidence="2 3" key="1">
    <citation type="submission" date="2009-05" db="EMBL/GenBank/DDBJ databases">
        <title>The draft genome of Acidovorax delafieldii 2AN.</title>
        <authorList>
            <consortium name="US DOE Joint Genome Institute (JGI-PGF)"/>
            <person name="Lucas S."/>
            <person name="Copeland A."/>
            <person name="Lapidus A."/>
            <person name="Glavina del Rio T."/>
            <person name="Tice H."/>
            <person name="Bruce D."/>
            <person name="Goodwin L."/>
            <person name="Pitluck S."/>
            <person name="Larimer F."/>
            <person name="Land M.L."/>
            <person name="Hauser L."/>
            <person name="Shelobolina E.S."/>
            <person name="Picardal F."/>
            <person name="Roden E."/>
            <person name="Emerson D."/>
        </authorList>
    </citation>
    <scope>NUCLEOTIDE SEQUENCE [LARGE SCALE GENOMIC DNA]</scope>
    <source>
        <strain evidence="2 3">2AN</strain>
    </source>
</reference>
<name>C5T703_ACIDE</name>
<keyword evidence="3" id="KW-1185">Reference proteome</keyword>
<comment type="caution">
    <text evidence="2">The sequence shown here is derived from an EMBL/GenBank/DDBJ whole genome shotgun (WGS) entry which is preliminary data.</text>
</comment>
<evidence type="ECO:0000256" key="1">
    <source>
        <dbReference type="SAM" id="SignalP"/>
    </source>
</evidence>
<organism evidence="2 3">
    <name type="scientific">Acidovorax delafieldii 2AN</name>
    <dbReference type="NCBI Taxonomy" id="573060"/>
    <lineage>
        <taxon>Bacteria</taxon>
        <taxon>Pseudomonadati</taxon>
        <taxon>Pseudomonadota</taxon>
        <taxon>Betaproteobacteria</taxon>
        <taxon>Burkholderiales</taxon>
        <taxon>Comamonadaceae</taxon>
        <taxon>Acidovorax</taxon>
    </lineage>
</organism>
<gene>
    <name evidence="2" type="ORF">AcdelDRAFT_2683</name>
</gene>
<dbReference type="AlphaFoldDB" id="C5T703"/>